<comment type="catalytic activity">
    <reaction evidence="14">
        <text>adenosine(2503) in 23S rRNA + 2 reduced [2Fe-2S]-[ferredoxin] + 2 S-adenosyl-L-methionine = 2-methyladenosine(2503) in 23S rRNA + 5'-deoxyadenosine + L-methionine + 2 oxidized [2Fe-2S]-[ferredoxin] + S-adenosyl-L-homocysteine</text>
        <dbReference type="Rhea" id="RHEA:42916"/>
        <dbReference type="Rhea" id="RHEA-COMP:10000"/>
        <dbReference type="Rhea" id="RHEA-COMP:10001"/>
        <dbReference type="Rhea" id="RHEA-COMP:10152"/>
        <dbReference type="Rhea" id="RHEA-COMP:10282"/>
        <dbReference type="ChEBI" id="CHEBI:17319"/>
        <dbReference type="ChEBI" id="CHEBI:33737"/>
        <dbReference type="ChEBI" id="CHEBI:33738"/>
        <dbReference type="ChEBI" id="CHEBI:57844"/>
        <dbReference type="ChEBI" id="CHEBI:57856"/>
        <dbReference type="ChEBI" id="CHEBI:59789"/>
        <dbReference type="ChEBI" id="CHEBI:74411"/>
        <dbReference type="ChEBI" id="CHEBI:74497"/>
        <dbReference type="EC" id="2.1.1.192"/>
    </reaction>
</comment>
<evidence type="ECO:0000256" key="4">
    <source>
        <dbReference type="ARBA" id="ARBA00022490"/>
    </source>
</evidence>
<comment type="miscellaneous">
    <text evidence="14">Reaction proceeds by a ping-pong mechanism involving intermediate methylation of a conserved cysteine residue.</text>
</comment>
<feature type="active site" description="S-methylcysteine intermediate" evidence="14">
    <location>
        <position position="344"/>
    </location>
</feature>
<evidence type="ECO:0000256" key="12">
    <source>
        <dbReference type="ARBA" id="ARBA00023014"/>
    </source>
</evidence>
<dbReference type="AlphaFoldDB" id="A0A6M3HU40"/>
<feature type="domain" description="Radical SAM core" evidence="15">
    <location>
        <begin position="100"/>
        <end position="338"/>
    </location>
</feature>
<dbReference type="InterPro" id="IPR048641">
    <property type="entry name" value="RlmN_N"/>
</dbReference>
<dbReference type="InterPro" id="IPR040072">
    <property type="entry name" value="Methyltransferase_A"/>
</dbReference>
<comment type="function">
    <text evidence="14">Specifically methylates position 2 of adenine 2503 in 23S rRNA and position 2 of adenine 37 in tRNAs. m2A2503 modification seems to play a crucial role in the proofreading step occurring at the peptidyl transferase center and thus would serve to optimize ribosomal fidelity.</text>
</comment>
<dbReference type="InterPro" id="IPR058240">
    <property type="entry name" value="rSAM_sf"/>
</dbReference>
<organism evidence="16 17">
    <name type="scientific">Allofrancisella frigidaquae</name>
    <dbReference type="NCBI Taxonomy" id="1085644"/>
    <lineage>
        <taxon>Bacteria</taxon>
        <taxon>Pseudomonadati</taxon>
        <taxon>Pseudomonadota</taxon>
        <taxon>Gammaproteobacteria</taxon>
        <taxon>Thiotrichales</taxon>
        <taxon>Francisellaceae</taxon>
        <taxon>Allofrancisella</taxon>
    </lineage>
</organism>
<keyword evidence="8 14" id="KW-0949">S-adenosyl-L-methionine</keyword>
<dbReference type="InterPro" id="IPR013785">
    <property type="entry name" value="Aldolase_TIM"/>
</dbReference>
<comment type="subcellular location">
    <subcellularLocation>
        <location evidence="1 14">Cytoplasm</location>
    </subcellularLocation>
</comment>
<dbReference type="SMART" id="SM00729">
    <property type="entry name" value="Elp3"/>
    <property type="match status" value="1"/>
</dbReference>
<keyword evidence="9 14" id="KW-0819">tRNA processing</keyword>
<feature type="binding site" evidence="14">
    <location>
        <begin position="168"/>
        <end position="169"/>
    </location>
    <ligand>
        <name>S-adenosyl-L-methionine</name>
        <dbReference type="ChEBI" id="CHEBI:59789"/>
    </ligand>
</feature>
<proteinExistence type="inferred from homology"/>
<evidence type="ECO:0000256" key="10">
    <source>
        <dbReference type="ARBA" id="ARBA00022723"/>
    </source>
</evidence>
<dbReference type="RefSeq" id="WP_172106770.1">
    <property type="nucleotide sequence ID" value="NZ_CP038017.1"/>
</dbReference>
<evidence type="ECO:0000256" key="8">
    <source>
        <dbReference type="ARBA" id="ARBA00022691"/>
    </source>
</evidence>
<feature type="binding site" evidence="14">
    <location>
        <position position="118"/>
    </location>
    <ligand>
        <name>[4Fe-4S] cluster</name>
        <dbReference type="ChEBI" id="CHEBI:49883"/>
        <note>4Fe-4S-S-AdoMet</note>
    </ligand>
</feature>
<dbReference type="Pfam" id="PF04055">
    <property type="entry name" value="Radical_SAM"/>
    <property type="match status" value="1"/>
</dbReference>
<dbReference type="GO" id="GO:0051539">
    <property type="term" value="F:4 iron, 4 sulfur cluster binding"/>
    <property type="evidence" value="ECO:0007669"/>
    <property type="project" value="UniProtKB-UniRule"/>
</dbReference>
<sequence length="372" mass="41687">MQQDTKVNLLGLNQKAIEDFFISIGEKKFHARQVFKWMHKKGVIDFDAMTDLGKGLRNKLKNLSYVTVPKVVFSKASKDGTHKWLIDVGGSAIETVFIPEEGRGTLCVSSQVGCTLNCSFCSTGKQGFNRNLTVAEIIAQLWIAARTLSKNNGEHDFTVTNIVMMGMGEPLMNFENVVPAMDIMMDDLAYGLSKRKVTLSTSGVVPRIYDLLEQSGVSLAVSLHASNNNLRNEIVPINKKYDIDELLQACKLYAEKGPHKQITFEYTLMNEINDNLDDAQELVELLKSREVPAKINLIPFNPYPGTIYKKPSNNRIHKFKEFLQQNGFVTTIRKTRGDDIDAACGQLAGDVIDKTRRKERYLKKLGDNNSAS</sequence>
<keyword evidence="4 14" id="KW-0963">Cytoplasm</keyword>
<evidence type="ECO:0000259" key="15">
    <source>
        <dbReference type="PROSITE" id="PS51918"/>
    </source>
</evidence>
<dbReference type="GO" id="GO:0019843">
    <property type="term" value="F:rRNA binding"/>
    <property type="evidence" value="ECO:0007669"/>
    <property type="project" value="UniProtKB-UniRule"/>
</dbReference>
<comment type="catalytic activity">
    <reaction evidence="14">
        <text>adenosine(37) in tRNA + 2 reduced [2Fe-2S]-[ferredoxin] + 2 S-adenosyl-L-methionine = 2-methyladenosine(37) in tRNA + 5'-deoxyadenosine + L-methionine + 2 oxidized [2Fe-2S]-[ferredoxin] + S-adenosyl-L-homocysteine</text>
        <dbReference type="Rhea" id="RHEA:43332"/>
        <dbReference type="Rhea" id="RHEA-COMP:10000"/>
        <dbReference type="Rhea" id="RHEA-COMP:10001"/>
        <dbReference type="Rhea" id="RHEA-COMP:10162"/>
        <dbReference type="Rhea" id="RHEA-COMP:10485"/>
        <dbReference type="ChEBI" id="CHEBI:17319"/>
        <dbReference type="ChEBI" id="CHEBI:33737"/>
        <dbReference type="ChEBI" id="CHEBI:33738"/>
        <dbReference type="ChEBI" id="CHEBI:57844"/>
        <dbReference type="ChEBI" id="CHEBI:57856"/>
        <dbReference type="ChEBI" id="CHEBI:59789"/>
        <dbReference type="ChEBI" id="CHEBI:74411"/>
        <dbReference type="ChEBI" id="CHEBI:74497"/>
        <dbReference type="EC" id="2.1.1.192"/>
    </reaction>
</comment>
<dbReference type="CDD" id="cd01335">
    <property type="entry name" value="Radical_SAM"/>
    <property type="match status" value="1"/>
</dbReference>
<evidence type="ECO:0000256" key="14">
    <source>
        <dbReference type="HAMAP-Rule" id="MF_01849"/>
    </source>
</evidence>
<feature type="active site" description="Proton acceptor" evidence="14">
    <location>
        <position position="94"/>
    </location>
</feature>
<dbReference type="HAMAP" id="MF_01849">
    <property type="entry name" value="RNA_methyltr_RlmN"/>
    <property type="match status" value="1"/>
</dbReference>
<dbReference type="KEGG" id="afri:E3E15_04630"/>
<dbReference type="PIRSF" id="PIRSF006004">
    <property type="entry name" value="CHP00048"/>
    <property type="match status" value="1"/>
</dbReference>
<evidence type="ECO:0000256" key="1">
    <source>
        <dbReference type="ARBA" id="ARBA00004496"/>
    </source>
</evidence>
<comment type="similarity">
    <text evidence="2 14">Belongs to the radical SAM superfamily. RlmN family.</text>
</comment>
<evidence type="ECO:0000256" key="9">
    <source>
        <dbReference type="ARBA" id="ARBA00022694"/>
    </source>
</evidence>
<dbReference type="PANTHER" id="PTHR30544">
    <property type="entry name" value="23S RRNA METHYLTRANSFERASE"/>
    <property type="match status" value="1"/>
</dbReference>
<keyword evidence="10 14" id="KW-0479">Metal-binding</keyword>
<feature type="binding site" evidence="14">
    <location>
        <position position="121"/>
    </location>
    <ligand>
        <name>[4Fe-4S] cluster</name>
        <dbReference type="ChEBI" id="CHEBI:49883"/>
        <note>4Fe-4S-S-AdoMet</note>
    </ligand>
</feature>
<dbReference type="Pfam" id="PF21016">
    <property type="entry name" value="RlmN_N"/>
    <property type="match status" value="1"/>
</dbReference>
<keyword evidence="7 14" id="KW-0808">Transferase</keyword>
<dbReference type="GO" id="GO:0070040">
    <property type="term" value="F:rRNA (adenine(2503)-C2-)-methyltransferase activity"/>
    <property type="evidence" value="ECO:0007669"/>
    <property type="project" value="UniProtKB-UniRule"/>
</dbReference>
<dbReference type="Gene3D" id="1.10.150.530">
    <property type="match status" value="1"/>
</dbReference>
<evidence type="ECO:0000256" key="2">
    <source>
        <dbReference type="ARBA" id="ARBA00007544"/>
    </source>
</evidence>
<feature type="disulfide bond" description="(transient)" evidence="14">
    <location>
        <begin position="107"/>
        <end position="344"/>
    </location>
</feature>
<dbReference type="EMBL" id="CP038017">
    <property type="protein sequence ID" value="QIV94679.1"/>
    <property type="molecule type" value="Genomic_DNA"/>
</dbReference>
<evidence type="ECO:0000256" key="13">
    <source>
        <dbReference type="ARBA" id="ARBA00023157"/>
    </source>
</evidence>
<keyword evidence="11 14" id="KW-0408">Iron</keyword>
<feature type="binding site" evidence="14">
    <location>
        <position position="200"/>
    </location>
    <ligand>
        <name>S-adenosyl-L-methionine</name>
        <dbReference type="ChEBI" id="CHEBI:59789"/>
    </ligand>
</feature>
<dbReference type="InterPro" id="IPR027492">
    <property type="entry name" value="RNA_MTrfase_RlmN"/>
</dbReference>
<evidence type="ECO:0000313" key="17">
    <source>
        <dbReference type="Proteomes" id="UP000503320"/>
    </source>
</evidence>
<dbReference type="FunFam" id="3.20.20.70:FF:000008">
    <property type="entry name" value="Dual-specificity RNA methyltransferase RlmN"/>
    <property type="match status" value="1"/>
</dbReference>
<dbReference type="GO" id="GO:0030488">
    <property type="term" value="P:tRNA methylation"/>
    <property type="evidence" value="ECO:0007669"/>
    <property type="project" value="UniProtKB-UniRule"/>
</dbReference>
<dbReference type="Gene3D" id="3.20.20.70">
    <property type="entry name" value="Aldolase class I"/>
    <property type="match status" value="1"/>
</dbReference>
<evidence type="ECO:0000256" key="3">
    <source>
        <dbReference type="ARBA" id="ARBA00022485"/>
    </source>
</evidence>
<evidence type="ECO:0000256" key="7">
    <source>
        <dbReference type="ARBA" id="ARBA00022679"/>
    </source>
</evidence>
<dbReference type="SUPFAM" id="SSF102114">
    <property type="entry name" value="Radical SAM enzymes"/>
    <property type="match status" value="1"/>
</dbReference>
<dbReference type="PROSITE" id="PS51918">
    <property type="entry name" value="RADICAL_SAM"/>
    <property type="match status" value="1"/>
</dbReference>
<keyword evidence="5 14" id="KW-0698">rRNA processing</keyword>
<dbReference type="PANTHER" id="PTHR30544:SF5">
    <property type="entry name" value="RADICAL SAM CORE DOMAIN-CONTAINING PROTEIN"/>
    <property type="match status" value="1"/>
</dbReference>
<evidence type="ECO:0000256" key="11">
    <source>
        <dbReference type="ARBA" id="ARBA00023004"/>
    </source>
</evidence>
<name>A0A6M3HU40_9GAMM</name>
<feature type="binding site" evidence="14">
    <location>
        <position position="114"/>
    </location>
    <ligand>
        <name>[4Fe-4S] cluster</name>
        <dbReference type="ChEBI" id="CHEBI:49883"/>
        <note>4Fe-4S-S-AdoMet</note>
    </ligand>
</feature>
<dbReference type="InterPro" id="IPR004383">
    <property type="entry name" value="rRNA_lsu_MTrfase_RlmN/Cfr"/>
</dbReference>
<dbReference type="FunFam" id="1.10.150.530:FF:000003">
    <property type="entry name" value="Dual-specificity RNA methyltransferase RlmN"/>
    <property type="match status" value="1"/>
</dbReference>
<dbReference type="NCBIfam" id="TIGR00048">
    <property type="entry name" value="rRNA_mod_RlmN"/>
    <property type="match status" value="1"/>
</dbReference>
<keyword evidence="17" id="KW-1185">Reference proteome</keyword>
<evidence type="ECO:0000313" key="16">
    <source>
        <dbReference type="EMBL" id="QIV94679.1"/>
    </source>
</evidence>
<dbReference type="Proteomes" id="UP000503320">
    <property type="component" value="Chromosome"/>
</dbReference>
<keyword evidence="13 14" id="KW-1015">Disulfide bond</keyword>
<dbReference type="GO" id="GO:0002935">
    <property type="term" value="F:tRNA (adenine(37)-C2)-methyltransferase activity"/>
    <property type="evidence" value="ECO:0007669"/>
    <property type="project" value="UniProtKB-UniRule"/>
</dbReference>
<dbReference type="InterPro" id="IPR007197">
    <property type="entry name" value="rSAM"/>
</dbReference>
<accession>A0A6M3HU40</accession>
<evidence type="ECO:0000256" key="6">
    <source>
        <dbReference type="ARBA" id="ARBA00022603"/>
    </source>
</evidence>
<keyword evidence="6 14" id="KW-0489">Methyltransferase</keyword>
<dbReference type="GO" id="GO:0005737">
    <property type="term" value="C:cytoplasm"/>
    <property type="evidence" value="ECO:0007669"/>
    <property type="project" value="UniProtKB-SubCell"/>
</dbReference>
<reference evidence="16 17" key="1">
    <citation type="submission" date="2019-03" db="EMBL/GenBank/DDBJ databases">
        <title>Complete Genome Sequence of Allofrancisella frigidaquae Strain SYSU 10HL1970 Isolated from Water-Cooling Systems in China.</title>
        <authorList>
            <person name="Ohrman C."/>
            <person name="Uneklint I."/>
            <person name="Sjodin A."/>
        </authorList>
    </citation>
    <scope>NUCLEOTIDE SEQUENCE [LARGE SCALE GENOMIC DNA]</scope>
    <source>
        <strain evidence="16 17">SYSU 10HL1970</strain>
    </source>
</reference>
<dbReference type="InterPro" id="IPR006638">
    <property type="entry name" value="Elp3/MiaA/NifB-like_rSAM"/>
</dbReference>
<feature type="binding site" evidence="14">
    <location>
        <begin position="222"/>
        <end position="224"/>
    </location>
    <ligand>
        <name>S-adenosyl-L-methionine</name>
        <dbReference type="ChEBI" id="CHEBI:59789"/>
    </ligand>
</feature>
<gene>
    <name evidence="14 16" type="primary">rlmN</name>
    <name evidence="16" type="ORF">E3E15_04630</name>
</gene>
<dbReference type="SFLD" id="SFLDS00029">
    <property type="entry name" value="Radical_SAM"/>
    <property type="match status" value="1"/>
</dbReference>
<keyword evidence="3 14" id="KW-0004">4Fe-4S</keyword>
<dbReference type="SFLD" id="SFLDG01062">
    <property type="entry name" value="methyltransferase_(Class_A)"/>
    <property type="match status" value="1"/>
</dbReference>
<protein>
    <recommendedName>
        <fullName evidence="14">Dual-specificity RNA methyltransferase RlmN</fullName>
        <ecNumber evidence="14">2.1.1.192</ecNumber>
    </recommendedName>
    <alternativeName>
        <fullName evidence="14">23S rRNA (adenine(2503)-C(2))-methyltransferase</fullName>
    </alternativeName>
    <alternativeName>
        <fullName evidence="14">23S rRNA m2A2503 methyltransferase</fullName>
    </alternativeName>
    <alternativeName>
        <fullName evidence="14">Ribosomal RNA large subunit methyltransferase N</fullName>
    </alternativeName>
    <alternativeName>
        <fullName evidence="14">tRNA (adenine(37)-C(2))-methyltransferase</fullName>
    </alternativeName>
    <alternativeName>
        <fullName evidence="14">tRNA m2A37 methyltransferase</fullName>
    </alternativeName>
</protein>
<dbReference type="GO" id="GO:0046872">
    <property type="term" value="F:metal ion binding"/>
    <property type="evidence" value="ECO:0007669"/>
    <property type="project" value="UniProtKB-KW"/>
</dbReference>
<feature type="binding site" evidence="14">
    <location>
        <position position="301"/>
    </location>
    <ligand>
        <name>S-adenosyl-L-methionine</name>
        <dbReference type="ChEBI" id="CHEBI:59789"/>
    </ligand>
</feature>
<keyword evidence="12 14" id="KW-0411">Iron-sulfur</keyword>
<dbReference type="GO" id="GO:0070475">
    <property type="term" value="P:rRNA base methylation"/>
    <property type="evidence" value="ECO:0007669"/>
    <property type="project" value="UniProtKB-UniRule"/>
</dbReference>
<dbReference type="SFLD" id="SFLDF00275">
    <property type="entry name" value="adenosine_C2_methyltransferase"/>
    <property type="match status" value="1"/>
</dbReference>
<dbReference type="EC" id="2.1.1.192" evidence="14"/>
<evidence type="ECO:0000256" key="5">
    <source>
        <dbReference type="ARBA" id="ARBA00022552"/>
    </source>
</evidence>
<dbReference type="GO" id="GO:0000049">
    <property type="term" value="F:tRNA binding"/>
    <property type="evidence" value="ECO:0007669"/>
    <property type="project" value="UniProtKB-UniRule"/>
</dbReference>
<comment type="cofactor">
    <cofactor evidence="14">
        <name>[4Fe-4S] cluster</name>
        <dbReference type="ChEBI" id="CHEBI:49883"/>
    </cofactor>
    <text evidence="14">Binds 1 [4Fe-4S] cluster. The cluster is coordinated with 3 cysteines and an exchangeable S-adenosyl-L-methionine.</text>
</comment>